<dbReference type="GO" id="GO:0030198">
    <property type="term" value="P:extracellular matrix organization"/>
    <property type="evidence" value="ECO:0007669"/>
    <property type="project" value="TreeGrafter"/>
</dbReference>
<dbReference type="SUPFAM" id="SSF55486">
    <property type="entry name" value="Metalloproteases ('zincins'), catalytic domain"/>
    <property type="match status" value="1"/>
</dbReference>
<dbReference type="PANTHER" id="PTHR10201">
    <property type="entry name" value="MATRIX METALLOPROTEINASE"/>
    <property type="match status" value="1"/>
</dbReference>
<keyword evidence="8" id="KW-0677">Repeat</keyword>
<keyword evidence="13" id="KW-0865">Zymogen</keyword>
<dbReference type="InterPro" id="IPR000585">
    <property type="entry name" value="Hemopexin-like_dom"/>
</dbReference>
<dbReference type="SMART" id="SM00235">
    <property type="entry name" value="ZnMc"/>
    <property type="match status" value="1"/>
</dbReference>
<dbReference type="GO" id="GO:0031012">
    <property type="term" value="C:extracellular matrix"/>
    <property type="evidence" value="ECO:0007669"/>
    <property type="project" value="InterPro"/>
</dbReference>
<feature type="binding site" evidence="17">
    <location>
        <position position="182"/>
    </location>
    <ligand>
        <name>Ca(2+)</name>
        <dbReference type="ChEBI" id="CHEBI:29108"/>
        <label>3</label>
    </ligand>
</feature>
<dbReference type="PROSITE" id="PS51642">
    <property type="entry name" value="HEMOPEXIN_2"/>
    <property type="match status" value="2"/>
</dbReference>
<evidence type="ECO:0000256" key="1">
    <source>
        <dbReference type="ARBA" id="ARBA00004498"/>
    </source>
</evidence>
<evidence type="ECO:0000256" key="2">
    <source>
        <dbReference type="ARBA" id="ARBA00010370"/>
    </source>
</evidence>
<evidence type="ECO:0000256" key="4">
    <source>
        <dbReference type="ARBA" id="ARBA00022530"/>
    </source>
</evidence>
<dbReference type="Proteomes" id="UP000265140">
    <property type="component" value="Chromosome 1"/>
</dbReference>
<feature type="binding site" evidence="16">
    <location>
        <position position="230"/>
    </location>
    <ligand>
        <name>Zn(2+)</name>
        <dbReference type="ChEBI" id="CHEBI:29105"/>
        <label>2</label>
        <note>catalytic</note>
    </ligand>
</feature>
<dbReference type="CTD" id="100329766"/>
<keyword evidence="3" id="KW-0964">Secreted</keyword>
<dbReference type="Pfam" id="PF00045">
    <property type="entry name" value="Hemopexin"/>
    <property type="match status" value="1"/>
</dbReference>
<feature type="binding site" evidence="17">
    <location>
        <position position="189"/>
    </location>
    <ligand>
        <name>Zn(2+)</name>
        <dbReference type="ChEBI" id="CHEBI:29105"/>
        <label>1</label>
    </ligand>
</feature>
<comment type="cofactor">
    <cofactor evidence="17">
        <name>Ca(2+)</name>
        <dbReference type="ChEBI" id="CHEBI:29108"/>
    </cofactor>
    <text evidence="17">Can bind about 5 Ca(2+) ions per subunit.</text>
</comment>
<evidence type="ECO:0000256" key="9">
    <source>
        <dbReference type="ARBA" id="ARBA00022801"/>
    </source>
</evidence>
<evidence type="ECO:0000256" key="12">
    <source>
        <dbReference type="ARBA" id="ARBA00023049"/>
    </source>
</evidence>
<feature type="active site" evidence="15">
    <location>
        <position position="227"/>
    </location>
</feature>
<dbReference type="Gene3D" id="2.110.10.10">
    <property type="entry name" value="Hemopexin-like domain"/>
    <property type="match status" value="1"/>
</dbReference>
<organism evidence="22 23">
    <name type="scientific">Esox lucius</name>
    <name type="common">Northern pike</name>
    <dbReference type="NCBI Taxonomy" id="8010"/>
    <lineage>
        <taxon>Eukaryota</taxon>
        <taxon>Metazoa</taxon>
        <taxon>Chordata</taxon>
        <taxon>Craniata</taxon>
        <taxon>Vertebrata</taxon>
        <taxon>Euteleostomi</taxon>
        <taxon>Actinopterygii</taxon>
        <taxon>Neopterygii</taxon>
        <taxon>Teleostei</taxon>
        <taxon>Protacanthopterygii</taxon>
        <taxon>Esociformes</taxon>
        <taxon>Esocidae</taxon>
        <taxon>Esox</taxon>
    </lineage>
</organism>
<feature type="binding site" evidence="17">
    <location>
        <position position="340"/>
    </location>
    <ligand>
        <name>Ca(2+)</name>
        <dbReference type="ChEBI" id="CHEBI:29108"/>
        <label>4</label>
    </ligand>
</feature>
<dbReference type="InterPro" id="IPR001818">
    <property type="entry name" value="Pept_M10_metallopeptidase"/>
</dbReference>
<feature type="binding site" evidence="17">
    <location>
        <position position="130"/>
    </location>
    <ligand>
        <name>Ca(2+)</name>
        <dbReference type="ChEBI" id="CHEBI:29108"/>
        <label>1</label>
    </ligand>
</feature>
<dbReference type="KEGG" id="els:105023809"/>
<feature type="binding site" evidence="16">
    <location>
        <position position="226"/>
    </location>
    <ligand>
        <name>Zn(2+)</name>
        <dbReference type="ChEBI" id="CHEBI:29105"/>
        <label>2</label>
        <note>catalytic</note>
    </ligand>
</feature>
<dbReference type="SMART" id="SM00120">
    <property type="entry name" value="HX"/>
    <property type="match status" value="4"/>
</dbReference>
<dbReference type="PIRSF" id="PIRSF001191">
    <property type="entry name" value="Peptidase_M10A_matrix"/>
    <property type="match status" value="1"/>
</dbReference>
<dbReference type="InterPro" id="IPR036375">
    <property type="entry name" value="Hemopexin-like_dom_sf"/>
</dbReference>
<protein>
    <recommendedName>
        <fullName evidence="21">Peptidase metallopeptidase domain-containing protein</fullName>
    </recommendedName>
</protein>
<dbReference type="AlphaFoldDB" id="A0AAY5KIV3"/>
<dbReference type="SUPFAM" id="SSF47090">
    <property type="entry name" value="PGBD-like"/>
    <property type="match status" value="1"/>
</dbReference>
<reference evidence="22 23" key="1">
    <citation type="submission" date="2020-02" db="EMBL/GenBank/DDBJ databases">
        <title>Esox lucius (northern pike) genome, fEsoLuc1, primary haplotype.</title>
        <authorList>
            <person name="Myers G."/>
            <person name="Karagic N."/>
            <person name="Meyer A."/>
            <person name="Pippel M."/>
            <person name="Reichard M."/>
            <person name="Winkler S."/>
            <person name="Tracey A."/>
            <person name="Sims Y."/>
            <person name="Howe K."/>
            <person name="Rhie A."/>
            <person name="Formenti G."/>
            <person name="Durbin R."/>
            <person name="Fedrigo O."/>
            <person name="Jarvis E.D."/>
        </authorList>
    </citation>
    <scope>NUCLEOTIDE SEQUENCE [LARGE SCALE GENOMIC DNA]</scope>
</reference>
<dbReference type="CDD" id="cd04278">
    <property type="entry name" value="ZnMc_MMP"/>
    <property type="match status" value="1"/>
</dbReference>
<dbReference type="Pfam" id="PF00413">
    <property type="entry name" value="Peptidase_M10"/>
    <property type="match status" value="1"/>
</dbReference>
<feature type="binding site" evidence="17">
    <location>
        <position position="164"/>
    </location>
    <ligand>
        <name>Ca(2+)</name>
        <dbReference type="ChEBI" id="CHEBI:29108"/>
        <label>2</label>
    </ligand>
</feature>
<feature type="binding site" evidence="17">
    <location>
        <position position="389"/>
    </location>
    <ligand>
        <name>Ca(2+)</name>
        <dbReference type="ChEBI" id="CHEBI:29108"/>
        <label>5</label>
    </ligand>
</feature>
<dbReference type="GO" id="GO:0004222">
    <property type="term" value="F:metalloendopeptidase activity"/>
    <property type="evidence" value="ECO:0007669"/>
    <property type="project" value="InterPro"/>
</dbReference>
<feature type="binding site" evidence="17">
    <location>
        <position position="207"/>
    </location>
    <ligand>
        <name>Ca(2+)</name>
        <dbReference type="ChEBI" id="CHEBI:29108"/>
        <label>3</label>
    </ligand>
</feature>
<dbReference type="InterPro" id="IPR006026">
    <property type="entry name" value="Peptidase_Metallo"/>
</dbReference>
<feature type="repeat" description="Hemopexin" evidence="19">
    <location>
        <begin position="336"/>
        <end position="381"/>
    </location>
</feature>
<keyword evidence="7 20" id="KW-0732">Signal</keyword>
<feature type="binding site" evidence="17">
    <location>
        <position position="174"/>
    </location>
    <ligand>
        <name>Zn(2+)</name>
        <dbReference type="ChEBI" id="CHEBI:29105"/>
        <label>1</label>
    </ligand>
</feature>
<evidence type="ECO:0000256" key="8">
    <source>
        <dbReference type="ARBA" id="ARBA00022737"/>
    </source>
</evidence>
<feature type="binding site" evidence="17">
    <location>
        <position position="200"/>
    </location>
    <ligand>
        <name>Ca(2+)</name>
        <dbReference type="ChEBI" id="CHEBI:29108"/>
        <label>2</label>
    </ligand>
</feature>
<proteinExistence type="inferred from homology"/>
<evidence type="ECO:0000256" key="10">
    <source>
        <dbReference type="ARBA" id="ARBA00022833"/>
    </source>
</evidence>
<accession>A0AAY5KIV3</accession>
<feature type="chain" id="PRO_5044315915" description="Peptidase metallopeptidase domain-containing protein" evidence="20">
    <location>
        <begin position="23"/>
        <end position="475"/>
    </location>
</feature>
<feature type="binding site" evidence="17">
    <location>
        <position position="207"/>
    </location>
    <ligand>
        <name>Ca(2+)</name>
        <dbReference type="ChEBI" id="CHEBI:29108"/>
        <label>1</label>
    </ligand>
</feature>
<dbReference type="CDD" id="cd00094">
    <property type="entry name" value="HX"/>
    <property type="match status" value="1"/>
</dbReference>
<feature type="binding site" evidence="17">
    <location>
        <position position="202"/>
    </location>
    <ligand>
        <name>Zn(2+)</name>
        <dbReference type="ChEBI" id="CHEBI:29105"/>
        <label>1</label>
    </ligand>
</feature>
<dbReference type="PANTHER" id="PTHR10201:SF297">
    <property type="entry name" value="MATRIX METALLOPROTEINASE-20"/>
    <property type="match status" value="1"/>
</dbReference>
<keyword evidence="10 16" id="KW-0862">Zinc</keyword>
<name>A0AAY5KIV3_ESOLU</name>
<dbReference type="InterPro" id="IPR002477">
    <property type="entry name" value="Peptidoglycan-bd-like"/>
</dbReference>
<feature type="disulfide bond" evidence="18">
    <location>
        <begin position="286"/>
        <end position="475"/>
    </location>
</feature>
<evidence type="ECO:0000256" key="20">
    <source>
        <dbReference type="SAM" id="SignalP"/>
    </source>
</evidence>
<keyword evidence="14 18" id="KW-1015">Disulfide bond</keyword>
<dbReference type="SUPFAM" id="SSF50923">
    <property type="entry name" value="Hemopexin-like domain"/>
    <property type="match status" value="1"/>
</dbReference>
<dbReference type="GeneID" id="105023809"/>
<evidence type="ECO:0000313" key="22">
    <source>
        <dbReference type="Ensembl" id="ENSELUP00000088666.1"/>
    </source>
</evidence>
<feature type="binding site" evidence="17">
    <location>
        <position position="293"/>
    </location>
    <ligand>
        <name>Ca(2+)</name>
        <dbReference type="ChEBI" id="CHEBI:29108"/>
        <label>4</label>
    </ligand>
</feature>
<keyword evidence="23" id="KW-1185">Reference proteome</keyword>
<dbReference type="GeneTree" id="ENSGT00940000160903"/>
<evidence type="ECO:0000256" key="13">
    <source>
        <dbReference type="ARBA" id="ARBA00023145"/>
    </source>
</evidence>
<feature type="binding site" evidence="17">
    <location>
        <position position="342"/>
    </location>
    <ligand>
        <name>Ca(2+)</name>
        <dbReference type="ChEBI" id="CHEBI:29108"/>
        <label>5</label>
    </ligand>
</feature>
<feature type="binding site" evidence="17">
    <location>
        <position position="181"/>
    </location>
    <ligand>
        <name>Ca(2+)</name>
        <dbReference type="ChEBI" id="CHEBI:29108"/>
        <label>3</label>
    </ligand>
</feature>
<dbReference type="GO" id="GO:0008270">
    <property type="term" value="F:zinc ion binding"/>
    <property type="evidence" value="ECO:0007669"/>
    <property type="project" value="InterPro"/>
</dbReference>
<feature type="binding site" evidence="17">
    <location>
        <position position="176"/>
    </location>
    <ligand>
        <name>Zn(2+)</name>
        <dbReference type="ChEBI" id="CHEBI:29105"/>
        <label>1</label>
    </ligand>
</feature>
<feature type="binding site" evidence="17">
    <location>
        <position position="198"/>
    </location>
    <ligand>
        <name>Ca(2+)</name>
        <dbReference type="ChEBI" id="CHEBI:29108"/>
        <label>2</label>
    </ligand>
</feature>
<evidence type="ECO:0000256" key="14">
    <source>
        <dbReference type="ARBA" id="ARBA00023157"/>
    </source>
</evidence>
<dbReference type="InterPro" id="IPR036365">
    <property type="entry name" value="PGBD-like_sf"/>
</dbReference>
<evidence type="ECO:0000259" key="21">
    <source>
        <dbReference type="SMART" id="SM00235"/>
    </source>
</evidence>
<dbReference type="Gene3D" id="3.40.390.10">
    <property type="entry name" value="Collagenase (Catalytic Domain)"/>
    <property type="match status" value="1"/>
</dbReference>
<dbReference type="InterPro" id="IPR021190">
    <property type="entry name" value="Pept_M10A"/>
</dbReference>
<keyword evidence="5" id="KW-0645">Protease</keyword>
<keyword evidence="11 17" id="KW-0106">Calcium</keyword>
<dbReference type="InterPro" id="IPR033739">
    <property type="entry name" value="M10A_MMP"/>
</dbReference>
<evidence type="ECO:0000256" key="16">
    <source>
        <dbReference type="PIRSR" id="PIRSR001191-2"/>
    </source>
</evidence>
<dbReference type="Pfam" id="PF01471">
    <property type="entry name" value="PG_binding_1"/>
    <property type="match status" value="1"/>
</dbReference>
<feature type="binding site" evidence="17">
    <location>
        <position position="436"/>
    </location>
    <ligand>
        <name>Ca(2+)</name>
        <dbReference type="ChEBI" id="CHEBI:29108"/>
        <label>4</label>
    </ligand>
</feature>
<feature type="binding site" evidence="17">
    <location>
        <position position="244"/>
    </location>
    <ligand>
        <name>Zn(2+)</name>
        <dbReference type="ChEBI" id="CHEBI:29105"/>
        <label>2</label>
        <note>catalytic</note>
    </ligand>
</feature>
<evidence type="ECO:0000256" key="17">
    <source>
        <dbReference type="PIRSR" id="PIRSR621190-2"/>
    </source>
</evidence>
<keyword evidence="9" id="KW-0378">Hydrolase</keyword>
<keyword evidence="4" id="KW-0272">Extracellular matrix</keyword>
<feature type="domain" description="Peptidase metallopeptidase" evidence="21">
    <location>
        <begin position="111"/>
        <end position="272"/>
    </location>
</feature>
<keyword evidence="12" id="KW-0482">Metalloprotease</keyword>
<evidence type="ECO:0000256" key="18">
    <source>
        <dbReference type="PIRSR" id="PIRSR621190-3"/>
    </source>
</evidence>
<evidence type="ECO:0000256" key="7">
    <source>
        <dbReference type="ARBA" id="ARBA00022729"/>
    </source>
</evidence>
<dbReference type="GO" id="GO:0006508">
    <property type="term" value="P:proteolysis"/>
    <property type="evidence" value="ECO:0007669"/>
    <property type="project" value="UniProtKB-KW"/>
</dbReference>
<feature type="signal peptide" evidence="20">
    <location>
        <begin position="1"/>
        <end position="22"/>
    </location>
</feature>
<reference evidence="22" key="2">
    <citation type="submission" date="2025-08" db="UniProtKB">
        <authorList>
            <consortium name="Ensembl"/>
        </authorList>
    </citation>
    <scope>IDENTIFICATION</scope>
</reference>
<comment type="subcellular location">
    <subcellularLocation>
        <location evidence="1">Secreted</location>
        <location evidence="1">Extracellular space</location>
        <location evidence="1">Extracellular matrix</location>
    </subcellularLocation>
</comment>
<feature type="binding site" evidence="16">
    <location>
        <position position="236"/>
    </location>
    <ligand>
        <name>Zn(2+)</name>
        <dbReference type="ChEBI" id="CHEBI:29105"/>
        <label>2</label>
        <note>catalytic</note>
    </ligand>
</feature>
<comment type="cofactor">
    <cofactor evidence="17">
        <name>Zn(2+)</name>
        <dbReference type="ChEBI" id="CHEBI:29105"/>
    </cofactor>
    <text evidence="17">Binds 2 Zn(2+) ions per subunit.</text>
</comment>
<feature type="binding site" evidence="17">
    <location>
        <position position="204"/>
    </location>
    <ligand>
        <name>Ca(2+)</name>
        <dbReference type="ChEBI" id="CHEBI:29108"/>
        <label>3</label>
    </ligand>
</feature>
<dbReference type="FunFam" id="2.110.10.10:FF:000002">
    <property type="entry name" value="Matrix metallopeptidase 3"/>
    <property type="match status" value="1"/>
</dbReference>
<comment type="similarity">
    <text evidence="2">Belongs to the peptidase M10A family.</text>
</comment>
<evidence type="ECO:0000256" key="5">
    <source>
        <dbReference type="ARBA" id="ARBA00022670"/>
    </source>
</evidence>
<dbReference type="GO" id="GO:0005615">
    <property type="term" value="C:extracellular space"/>
    <property type="evidence" value="ECO:0007669"/>
    <property type="project" value="TreeGrafter"/>
</dbReference>
<dbReference type="Ensembl" id="ENSELUT00000093772.1">
    <property type="protein sequence ID" value="ENSELUP00000088666.1"/>
    <property type="gene ID" value="ENSELUG00000017372.3"/>
</dbReference>
<evidence type="ECO:0000256" key="19">
    <source>
        <dbReference type="PROSITE-ProRule" id="PRU01011"/>
    </source>
</evidence>
<feature type="repeat" description="Hemopexin" evidence="19">
    <location>
        <begin position="383"/>
        <end position="431"/>
    </location>
</feature>
<feature type="binding site" description="in inhibited form" evidence="17">
    <location>
        <position position="98"/>
    </location>
    <ligand>
        <name>Zn(2+)</name>
        <dbReference type="ChEBI" id="CHEBI:29105"/>
        <label>2</label>
        <note>catalytic</note>
    </ligand>
</feature>
<dbReference type="RefSeq" id="XP_010891574.2">
    <property type="nucleotide sequence ID" value="XM_010893272.3"/>
</dbReference>
<dbReference type="InterPro" id="IPR018487">
    <property type="entry name" value="Hemopexin-like_repeat"/>
</dbReference>
<dbReference type="FunFam" id="3.40.390.10:FF:000007">
    <property type="entry name" value="Collagenase 3"/>
    <property type="match status" value="1"/>
</dbReference>
<evidence type="ECO:0000256" key="11">
    <source>
        <dbReference type="ARBA" id="ARBA00022837"/>
    </source>
</evidence>
<dbReference type="PRINTS" id="PR00138">
    <property type="entry name" value="MATRIXIN"/>
</dbReference>
<evidence type="ECO:0000256" key="15">
    <source>
        <dbReference type="PIRSR" id="PIRSR001191-1"/>
    </source>
</evidence>
<sequence>MELLWPGIQVLCFLVLTDRSKTSPISEEQWPRPEDIELAERYLRKFFHLSHSSGPRNRRATLSSALEEKIRDMQDFFSLKQTGTLDLQTLSVMRKDRCGVPDVDNYSFYPDQPKWRNHTITYRIANYTPDLTKEEVETSLHLALKIWSDMAPLKFIKVNHIKADIVFSFARKTHEDFFPFDGPNGVLAHAFKPGEGMGGDVHFDEDEIWTMGQSKPGCNLFTVAAHEIGHSLGLSHSKDPLSLMYPDYKYYNSSKYTLPQDDMLGIQALYGKPVQKQYPLTISNKCDPKSSVDAVTLIGKEIVIFKSRYMWLRPTWTPYWNPLREGPINTYLPCINSPVDAAYHIPAIGMSYIFTGRKCWVVQMLKMTCHFGSIYEYGFPAKVRKIDAAVHISEYGKTFFFTGQLYYRFDEYRRRMDPGFPRIIQEDWQGIGKTVDAAFQLQGTLHLFSEAQAYHFDYRQNLVLNTIPANAWLGC</sequence>
<keyword evidence="6 16" id="KW-0479">Metal-binding</keyword>
<evidence type="ECO:0000256" key="6">
    <source>
        <dbReference type="ARBA" id="ARBA00022723"/>
    </source>
</evidence>
<reference evidence="22" key="3">
    <citation type="submission" date="2025-09" db="UniProtKB">
        <authorList>
            <consortium name="Ensembl"/>
        </authorList>
    </citation>
    <scope>IDENTIFICATION</scope>
</reference>
<evidence type="ECO:0000313" key="23">
    <source>
        <dbReference type="Proteomes" id="UP000265140"/>
    </source>
</evidence>
<dbReference type="GO" id="GO:0030574">
    <property type="term" value="P:collagen catabolic process"/>
    <property type="evidence" value="ECO:0007669"/>
    <property type="project" value="TreeGrafter"/>
</dbReference>
<evidence type="ECO:0000256" key="3">
    <source>
        <dbReference type="ARBA" id="ARBA00022525"/>
    </source>
</evidence>
<dbReference type="InterPro" id="IPR024079">
    <property type="entry name" value="MetalloPept_cat_dom_sf"/>
</dbReference>